<accession>A0A857J320</accession>
<feature type="chain" id="PRO_5033011914" evidence="8">
    <location>
        <begin position="25"/>
        <end position="583"/>
    </location>
</feature>
<keyword evidence="4 8" id="KW-0732">Signal</keyword>
<keyword evidence="5 9" id="KW-0378">Hydrolase</keyword>
<dbReference type="PROSITE" id="PS51257">
    <property type="entry name" value="PROKAR_LIPOPROTEIN"/>
    <property type="match status" value="1"/>
</dbReference>
<evidence type="ECO:0000256" key="8">
    <source>
        <dbReference type="SAM" id="SignalP"/>
    </source>
</evidence>
<evidence type="ECO:0000256" key="5">
    <source>
        <dbReference type="ARBA" id="ARBA00022801"/>
    </source>
</evidence>
<evidence type="ECO:0000256" key="6">
    <source>
        <dbReference type="ARBA" id="ARBA00022837"/>
    </source>
</evidence>
<dbReference type="GO" id="GO:0052689">
    <property type="term" value="F:carboxylic ester hydrolase activity"/>
    <property type="evidence" value="ECO:0007669"/>
    <property type="project" value="UniProtKB-KW"/>
</dbReference>
<dbReference type="SUPFAM" id="SSF53474">
    <property type="entry name" value="alpha/beta-Hydrolases"/>
    <property type="match status" value="1"/>
</dbReference>
<keyword evidence="10" id="KW-1185">Reference proteome</keyword>
<organism evidence="9 10">
    <name type="scientific">Xylophilus rhododendri</name>
    <dbReference type="NCBI Taxonomy" id="2697032"/>
    <lineage>
        <taxon>Bacteria</taxon>
        <taxon>Pseudomonadati</taxon>
        <taxon>Pseudomonadota</taxon>
        <taxon>Betaproteobacteria</taxon>
        <taxon>Burkholderiales</taxon>
        <taxon>Xylophilus</taxon>
    </lineage>
</organism>
<evidence type="ECO:0000256" key="7">
    <source>
        <dbReference type="ARBA" id="ARBA00023157"/>
    </source>
</evidence>
<dbReference type="Proteomes" id="UP000464787">
    <property type="component" value="Chromosome"/>
</dbReference>
<reference evidence="9 10" key="1">
    <citation type="submission" date="2020-01" db="EMBL/GenBank/DDBJ databases">
        <title>Genome sequencing of strain KACC 21265.</title>
        <authorList>
            <person name="Heo J."/>
            <person name="Kim S.-J."/>
            <person name="Kim J.-S."/>
            <person name="Hong S.-B."/>
            <person name="Kwon S.-W."/>
        </authorList>
    </citation>
    <scope>NUCLEOTIDE SEQUENCE [LARGE SCALE GENOMIC DNA]</scope>
    <source>
        <strain evidence="9 10">KACC 21265</strain>
    </source>
</reference>
<protein>
    <submittedName>
        <fullName evidence="9">Tannase/feruloyl esterase family alpha/beta hydrolase</fullName>
    </submittedName>
</protein>
<dbReference type="AlphaFoldDB" id="A0A857J320"/>
<keyword evidence="6" id="KW-0106">Calcium</keyword>
<evidence type="ECO:0000313" key="9">
    <source>
        <dbReference type="EMBL" id="QHI98166.1"/>
    </source>
</evidence>
<dbReference type="PANTHER" id="PTHR33938:SF15">
    <property type="entry name" value="FERULOYL ESTERASE B-RELATED"/>
    <property type="match status" value="1"/>
</dbReference>
<feature type="signal peptide" evidence="8">
    <location>
        <begin position="1"/>
        <end position="24"/>
    </location>
</feature>
<dbReference type="InterPro" id="IPR011118">
    <property type="entry name" value="Tannase/feruloyl_esterase"/>
</dbReference>
<dbReference type="KEGG" id="xyk:GT347_09295"/>
<dbReference type="EMBL" id="CP047650">
    <property type="protein sequence ID" value="QHI98166.1"/>
    <property type="molecule type" value="Genomic_DNA"/>
</dbReference>
<keyword evidence="2" id="KW-0719">Serine esterase</keyword>
<sequence length="583" mass="59855">MKTGIHRLALLATACASTSAVLLACGGGGNTTVAPAAAAPDGPGIVAPGQQATLSCAQLQGMAIAAAAIGLPTSGATVTATRSVAASGSGAAALPAYCEVSGQIAPVDPTAPNILFQVGLPETWNRKAVMLGGGGFDGTIPSIKGNVPNGPADQLTPLGRGYVTFASDSGHQANALGSQDGRFGLSDEAVRNFGGDVLKKTRDTAMAIVQARYAASPVKSYFAGGSTGGREALAAIQRWPADWDGAIAWYPAWNDAAALLGGHRMSRALAQPGAYPSAAKRQLLYQAAMEACDALDGASDGLIANQNLCNARFDPATATVGGAPLRCAGGADTGDGCLSDAQIAAMNTINTATRFNFTLASGETGYPGYNIWGADPGISTRTSALEPTVTFLAFGTVQPAMPMPAGAPYISTLTDQWIKYFVTRDASYDSLSLDPENPGAWAGRISALSTQLDTSTDISAFQARGGKLLLAHGLADVLVSTRATEQYYQRLQSAMGPSRVDSFVRYYEVAGLGHAVSSVFNATWDSLTALDQWSSTGSAPSGQVTTDTAGVPGRTRPLCDYPKWPQYRGSGDVNLAASFQCVD</sequence>
<evidence type="ECO:0000256" key="1">
    <source>
        <dbReference type="ARBA" id="ARBA00006249"/>
    </source>
</evidence>
<dbReference type="InterPro" id="IPR029058">
    <property type="entry name" value="AB_hydrolase_fold"/>
</dbReference>
<keyword evidence="7" id="KW-1015">Disulfide bond</keyword>
<name>A0A857J320_9BURK</name>
<dbReference type="RefSeq" id="WP_160551683.1">
    <property type="nucleotide sequence ID" value="NZ_CP047650.1"/>
</dbReference>
<comment type="similarity">
    <text evidence="1">Belongs to the tannase family.</text>
</comment>
<evidence type="ECO:0000256" key="3">
    <source>
        <dbReference type="ARBA" id="ARBA00022723"/>
    </source>
</evidence>
<gene>
    <name evidence="9" type="ORF">GT347_09295</name>
</gene>
<proteinExistence type="inferred from homology"/>
<dbReference type="Gene3D" id="3.40.50.1820">
    <property type="entry name" value="alpha/beta hydrolase"/>
    <property type="match status" value="1"/>
</dbReference>
<dbReference type="GO" id="GO:0046872">
    <property type="term" value="F:metal ion binding"/>
    <property type="evidence" value="ECO:0007669"/>
    <property type="project" value="UniProtKB-KW"/>
</dbReference>
<dbReference type="Pfam" id="PF07519">
    <property type="entry name" value="Tannase"/>
    <property type="match status" value="1"/>
</dbReference>
<evidence type="ECO:0000256" key="4">
    <source>
        <dbReference type="ARBA" id="ARBA00022729"/>
    </source>
</evidence>
<evidence type="ECO:0000313" key="10">
    <source>
        <dbReference type="Proteomes" id="UP000464787"/>
    </source>
</evidence>
<evidence type="ECO:0000256" key="2">
    <source>
        <dbReference type="ARBA" id="ARBA00022487"/>
    </source>
</evidence>
<keyword evidence="3" id="KW-0479">Metal-binding</keyword>
<dbReference type="PANTHER" id="PTHR33938">
    <property type="entry name" value="FERULOYL ESTERASE B-RELATED"/>
    <property type="match status" value="1"/>
</dbReference>